<accession>A0ABW4CIK2</accession>
<evidence type="ECO:0000256" key="2">
    <source>
        <dbReference type="HAMAP-Rule" id="MF_00795"/>
    </source>
</evidence>
<dbReference type="HAMAP" id="MF_00795">
    <property type="entry name" value="CutC"/>
    <property type="match status" value="1"/>
</dbReference>
<dbReference type="Pfam" id="PF03932">
    <property type="entry name" value="CutC"/>
    <property type="match status" value="1"/>
</dbReference>
<dbReference type="PANTHER" id="PTHR12598">
    <property type="entry name" value="COPPER HOMEOSTASIS PROTEIN CUTC"/>
    <property type="match status" value="1"/>
</dbReference>
<evidence type="ECO:0000313" key="3">
    <source>
        <dbReference type="EMBL" id="MFD1429818.1"/>
    </source>
</evidence>
<dbReference type="PANTHER" id="PTHR12598:SF0">
    <property type="entry name" value="COPPER HOMEOSTASIS PROTEIN CUTC HOMOLOG"/>
    <property type="match status" value="1"/>
</dbReference>
<name>A0ABW4CIK2_9LACO</name>
<proteinExistence type="inferred from homology"/>
<comment type="caution">
    <text evidence="3">The sequence shown here is derived from an EMBL/GenBank/DDBJ whole genome shotgun (WGS) entry which is preliminary data.</text>
</comment>
<dbReference type="InterPro" id="IPR005627">
    <property type="entry name" value="CutC-like"/>
</dbReference>
<dbReference type="SUPFAM" id="SSF110395">
    <property type="entry name" value="CutC-like"/>
    <property type="match status" value="1"/>
</dbReference>
<keyword evidence="2" id="KW-0963">Cytoplasm</keyword>
<protein>
    <recommendedName>
        <fullName evidence="2">PF03932 family protein CutC</fullName>
    </recommendedName>
</protein>
<comment type="caution">
    <text evidence="2">Once thought to be involved in copper homeostasis, experiments in E.coli have shown this is not the case.</text>
</comment>
<evidence type="ECO:0000256" key="1">
    <source>
        <dbReference type="ARBA" id="ARBA00007768"/>
    </source>
</evidence>
<sequence>MLKEVAVENFTNIPRAIAAGARRIELNDNLAVGGTTVSKGTMAEATAYCHDHDASVVAMIRPRGGDFVYNDTELKIMEADIFEAQALGVDAVTFGVLTPDGQLDTEAMAQLIAAAGGMDVVMHMAFDAMPEANQGVAITWLADHDVVRILSHGGPLTTPITETLTHLGDLVKEAGDRITILPGGGVTAANVDHIVEVLGVQQAHGTKIISY</sequence>
<comment type="similarity">
    <text evidence="1 2">Belongs to the CutC family.</text>
</comment>
<dbReference type="Proteomes" id="UP001597196">
    <property type="component" value="Unassembled WGS sequence"/>
</dbReference>
<dbReference type="RefSeq" id="WP_203627690.1">
    <property type="nucleotide sequence ID" value="NZ_BOLQ01000014.1"/>
</dbReference>
<comment type="subcellular location">
    <subcellularLocation>
        <location evidence="2">Cytoplasm</location>
    </subcellularLocation>
</comment>
<dbReference type="InterPro" id="IPR036822">
    <property type="entry name" value="CutC-like_dom_sf"/>
</dbReference>
<dbReference type="EMBL" id="JBHTOC010000007">
    <property type="protein sequence ID" value="MFD1429818.1"/>
    <property type="molecule type" value="Genomic_DNA"/>
</dbReference>
<evidence type="ECO:0000313" key="4">
    <source>
        <dbReference type="Proteomes" id="UP001597196"/>
    </source>
</evidence>
<reference evidence="4" key="1">
    <citation type="journal article" date="2019" name="Int. J. Syst. Evol. Microbiol.">
        <title>The Global Catalogue of Microorganisms (GCM) 10K type strain sequencing project: providing services to taxonomists for standard genome sequencing and annotation.</title>
        <authorList>
            <consortium name="The Broad Institute Genomics Platform"/>
            <consortium name="The Broad Institute Genome Sequencing Center for Infectious Disease"/>
            <person name="Wu L."/>
            <person name="Ma J."/>
        </authorList>
    </citation>
    <scope>NUCLEOTIDE SEQUENCE [LARGE SCALE GENOMIC DNA]</scope>
    <source>
        <strain evidence="4">CCM 8980</strain>
    </source>
</reference>
<organism evidence="3 4">
    <name type="scientific">Lacticaseibacillus mingshuiensis</name>
    <dbReference type="NCBI Taxonomy" id="2799574"/>
    <lineage>
        <taxon>Bacteria</taxon>
        <taxon>Bacillati</taxon>
        <taxon>Bacillota</taxon>
        <taxon>Bacilli</taxon>
        <taxon>Lactobacillales</taxon>
        <taxon>Lactobacillaceae</taxon>
        <taxon>Lacticaseibacillus</taxon>
    </lineage>
</organism>
<gene>
    <name evidence="2" type="primary">cutC</name>
    <name evidence="3" type="ORF">ACFQ4P_06110</name>
</gene>
<dbReference type="Gene3D" id="3.20.20.380">
    <property type="entry name" value="Copper homeostasis (CutC) domain"/>
    <property type="match status" value="1"/>
</dbReference>
<keyword evidence="4" id="KW-1185">Reference proteome</keyword>